<dbReference type="OrthoDB" id="1711006at2759"/>
<gene>
    <name evidence="9" type="ORF">CHLRE_10g435750v5</name>
</gene>
<keyword evidence="5 6" id="KW-0067">ATP-binding</keyword>
<dbReference type="PANTHER" id="PTHR44329">
    <property type="entry name" value="SERINE/THREONINE-PROTEIN KINASE TNNI3K-RELATED"/>
    <property type="match status" value="1"/>
</dbReference>
<dbReference type="FunFam" id="1.10.510.10:FF:001963">
    <property type="entry name" value="Serine/threonine protein kinase 21"/>
    <property type="match status" value="1"/>
</dbReference>
<dbReference type="SMART" id="SM00220">
    <property type="entry name" value="S_TKc"/>
    <property type="match status" value="1"/>
</dbReference>
<dbReference type="InterPro" id="IPR017441">
    <property type="entry name" value="Protein_kinase_ATP_BS"/>
</dbReference>
<evidence type="ECO:0000256" key="7">
    <source>
        <dbReference type="SAM" id="MobiDB-lite"/>
    </source>
</evidence>
<dbReference type="InParanoid" id="A0A2K3DA71"/>
<keyword evidence="3 6" id="KW-0547">Nucleotide-binding</keyword>
<dbReference type="GO" id="GO:0005524">
    <property type="term" value="F:ATP binding"/>
    <property type="evidence" value="ECO:0007669"/>
    <property type="project" value="UniProtKB-UniRule"/>
</dbReference>
<evidence type="ECO:0000256" key="5">
    <source>
        <dbReference type="ARBA" id="ARBA00022840"/>
    </source>
</evidence>
<feature type="compositionally biased region" description="Gly residues" evidence="7">
    <location>
        <begin position="576"/>
        <end position="593"/>
    </location>
</feature>
<dbReference type="ExpressionAtlas" id="A0A2K3DA71">
    <property type="expression patterns" value="baseline and differential"/>
</dbReference>
<proteinExistence type="predicted"/>
<reference evidence="9 10" key="1">
    <citation type="journal article" date="2007" name="Science">
        <title>The Chlamydomonas genome reveals the evolution of key animal and plant functions.</title>
        <authorList>
            <person name="Merchant S.S."/>
            <person name="Prochnik S.E."/>
            <person name="Vallon O."/>
            <person name="Harris E.H."/>
            <person name="Karpowicz S.J."/>
            <person name="Witman G.B."/>
            <person name="Terry A."/>
            <person name="Salamov A."/>
            <person name="Fritz-Laylin L.K."/>
            <person name="Marechal-Drouard L."/>
            <person name="Marshall W.F."/>
            <person name="Qu L.H."/>
            <person name="Nelson D.R."/>
            <person name="Sanderfoot A.A."/>
            <person name="Spalding M.H."/>
            <person name="Kapitonov V.V."/>
            <person name="Ren Q."/>
            <person name="Ferris P."/>
            <person name="Lindquist E."/>
            <person name="Shapiro H."/>
            <person name="Lucas S.M."/>
            <person name="Grimwood J."/>
            <person name="Schmutz J."/>
            <person name="Cardol P."/>
            <person name="Cerutti H."/>
            <person name="Chanfreau G."/>
            <person name="Chen C.L."/>
            <person name="Cognat V."/>
            <person name="Croft M.T."/>
            <person name="Dent R."/>
            <person name="Dutcher S."/>
            <person name="Fernandez E."/>
            <person name="Fukuzawa H."/>
            <person name="Gonzalez-Ballester D."/>
            <person name="Gonzalez-Halphen D."/>
            <person name="Hallmann A."/>
            <person name="Hanikenne M."/>
            <person name="Hippler M."/>
            <person name="Inwood W."/>
            <person name="Jabbari K."/>
            <person name="Kalanon M."/>
            <person name="Kuras R."/>
            <person name="Lefebvre P.A."/>
            <person name="Lemaire S.D."/>
            <person name="Lobanov A.V."/>
            <person name="Lohr M."/>
            <person name="Manuell A."/>
            <person name="Meier I."/>
            <person name="Mets L."/>
            <person name="Mittag M."/>
            <person name="Mittelmeier T."/>
            <person name="Moroney J.V."/>
            <person name="Moseley J."/>
            <person name="Napoli C."/>
            <person name="Nedelcu A.M."/>
            <person name="Niyogi K."/>
            <person name="Novoselov S.V."/>
            <person name="Paulsen I.T."/>
            <person name="Pazour G."/>
            <person name="Purton S."/>
            <person name="Ral J.P."/>
            <person name="Riano-Pachon D.M."/>
            <person name="Riekhof W."/>
            <person name="Rymarquis L."/>
            <person name="Schroda M."/>
            <person name="Stern D."/>
            <person name="Umen J."/>
            <person name="Willows R."/>
            <person name="Wilson N."/>
            <person name="Zimmer S.L."/>
            <person name="Allmer J."/>
            <person name="Balk J."/>
            <person name="Bisova K."/>
            <person name="Chen C.J."/>
            <person name="Elias M."/>
            <person name="Gendler K."/>
            <person name="Hauser C."/>
            <person name="Lamb M.R."/>
            <person name="Ledford H."/>
            <person name="Long J.C."/>
            <person name="Minagawa J."/>
            <person name="Page M.D."/>
            <person name="Pan J."/>
            <person name="Pootakham W."/>
            <person name="Roje S."/>
            <person name="Rose A."/>
            <person name="Stahlberg E."/>
            <person name="Terauchi A.M."/>
            <person name="Yang P."/>
            <person name="Ball S."/>
            <person name="Bowler C."/>
            <person name="Dieckmann C.L."/>
            <person name="Gladyshev V.N."/>
            <person name="Green P."/>
            <person name="Jorgensen R."/>
            <person name="Mayfield S."/>
            <person name="Mueller-Roeber B."/>
            <person name="Rajamani S."/>
            <person name="Sayre R.T."/>
            <person name="Brokstein P."/>
            <person name="Dubchak I."/>
            <person name="Goodstein D."/>
            <person name="Hornick L."/>
            <person name="Huang Y.W."/>
            <person name="Jhaveri J."/>
            <person name="Luo Y."/>
            <person name="Martinez D."/>
            <person name="Ngau W.C."/>
            <person name="Otillar B."/>
            <person name="Poliakov A."/>
            <person name="Porter A."/>
            <person name="Szajkowski L."/>
            <person name="Werner G."/>
            <person name="Zhou K."/>
            <person name="Grigoriev I.V."/>
            <person name="Rokhsar D.S."/>
            <person name="Grossman A.R."/>
        </authorList>
    </citation>
    <scope>NUCLEOTIDE SEQUENCE [LARGE SCALE GENOMIC DNA]</scope>
    <source>
        <strain evidence="10">CC-503</strain>
    </source>
</reference>
<dbReference type="InterPro" id="IPR001245">
    <property type="entry name" value="Ser-Thr/Tyr_kinase_cat_dom"/>
</dbReference>
<keyword evidence="2" id="KW-0808">Transferase</keyword>
<dbReference type="RefSeq" id="XP_042920113.1">
    <property type="nucleotide sequence ID" value="XM_043066716.1"/>
</dbReference>
<keyword evidence="10" id="KW-1185">Reference proteome</keyword>
<evidence type="ECO:0000259" key="8">
    <source>
        <dbReference type="PROSITE" id="PS50011"/>
    </source>
</evidence>
<protein>
    <recommendedName>
        <fullName evidence="8">Protein kinase domain-containing protein</fullName>
    </recommendedName>
</protein>
<evidence type="ECO:0000313" key="9">
    <source>
        <dbReference type="EMBL" id="PNW77419.1"/>
    </source>
</evidence>
<dbReference type="InterPro" id="IPR011009">
    <property type="entry name" value="Kinase-like_dom_sf"/>
</dbReference>
<dbReference type="PaxDb" id="3055-EDP05667"/>
<dbReference type="Gramene" id="PNW77419">
    <property type="protein sequence ID" value="PNW77419"/>
    <property type="gene ID" value="CHLRE_10g435750v5"/>
</dbReference>
<feature type="region of interest" description="Disordered" evidence="7">
    <location>
        <begin position="41"/>
        <end position="60"/>
    </location>
</feature>
<accession>A0A2K3DA71</accession>
<dbReference type="GO" id="GO:0004674">
    <property type="term" value="F:protein serine/threonine kinase activity"/>
    <property type="evidence" value="ECO:0000318"/>
    <property type="project" value="GO_Central"/>
</dbReference>
<dbReference type="KEGG" id="cre:CHLRE_10g435750v5"/>
<organism evidence="9 10">
    <name type="scientific">Chlamydomonas reinhardtii</name>
    <name type="common">Chlamydomonas smithii</name>
    <dbReference type="NCBI Taxonomy" id="3055"/>
    <lineage>
        <taxon>Eukaryota</taxon>
        <taxon>Viridiplantae</taxon>
        <taxon>Chlorophyta</taxon>
        <taxon>core chlorophytes</taxon>
        <taxon>Chlorophyceae</taxon>
        <taxon>CS clade</taxon>
        <taxon>Chlamydomonadales</taxon>
        <taxon>Chlamydomonadaceae</taxon>
        <taxon>Chlamydomonas</taxon>
    </lineage>
</organism>
<dbReference type="Gene3D" id="1.10.510.10">
    <property type="entry name" value="Transferase(Phosphotransferase) domain 1"/>
    <property type="match status" value="1"/>
</dbReference>
<dbReference type="STRING" id="3055.A0A2K3DA71"/>
<dbReference type="PROSITE" id="PS50011">
    <property type="entry name" value="PROTEIN_KINASE_DOM"/>
    <property type="match status" value="1"/>
</dbReference>
<feature type="region of interest" description="Disordered" evidence="7">
    <location>
        <begin position="138"/>
        <end position="188"/>
    </location>
</feature>
<feature type="compositionally biased region" description="Polar residues" evidence="7">
    <location>
        <begin position="41"/>
        <end position="52"/>
    </location>
</feature>
<dbReference type="Proteomes" id="UP000006906">
    <property type="component" value="Chromosome 10"/>
</dbReference>
<evidence type="ECO:0000256" key="3">
    <source>
        <dbReference type="ARBA" id="ARBA00022741"/>
    </source>
</evidence>
<dbReference type="Pfam" id="PF07714">
    <property type="entry name" value="PK_Tyr_Ser-Thr"/>
    <property type="match status" value="1"/>
</dbReference>
<dbReference type="InterPro" id="IPR008271">
    <property type="entry name" value="Ser/Thr_kinase_AS"/>
</dbReference>
<feature type="binding site" evidence="6">
    <location>
        <position position="246"/>
    </location>
    <ligand>
        <name>ATP</name>
        <dbReference type="ChEBI" id="CHEBI:30616"/>
    </ligand>
</feature>
<dbReference type="InterPro" id="IPR000719">
    <property type="entry name" value="Prot_kinase_dom"/>
</dbReference>
<dbReference type="SUPFAM" id="SSF56112">
    <property type="entry name" value="Protein kinase-like (PK-like)"/>
    <property type="match status" value="1"/>
</dbReference>
<name>A0A2K3DA71_CHLRE</name>
<evidence type="ECO:0000256" key="4">
    <source>
        <dbReference type="ARBA" id="ARBA00022777"/>
    </source>
</evidence>
<keyword evidence="4" id="KW-0418">Kinase</keyword>
<sequence>MKLNNDGSSQGSTLLSLTTHEQSLVVANCCVESSQALISTKQPANGSATTKQHATHELPTSARRLQLPALVAPPDARPAAAPAPAAASPLMVTEVVVVRHSTTTVEVPASAVAAAATAAAAAADARRSRDDALVEAPTSLMARDLPPPPVAASASAGSDTLNPLQPDTPRAAAAGSTGASSGGGSARRQQQLLLASRHRDLVPEQVVECDPVHILEGLSLTTQQLGRGSFGTVVTGAYHGLPCAVKVVVADSLDKPALSELLLAPAMNHAHLVQTYTTRCAELTDEFFNFLEGGGSSAATNPSAERRVRDPTLPRLLLPITNLNSGDGFGDPGCGIVDVRNPYAVLHALLFEVKAAVGQHVMVIVQELCAKSTLHNAIRRGTFKLTPQWTLRLARRALLRTAVEVARGLLHLHEMGVVHGDVKPQNVLLATSRDDRRGFRAKVADFGLAHVLPRAASKVDTVSNGSPAYMAPEALQGSVSRASDVWSFGVCLHEMLTGERPFSDVQAENGDALVAAIREGRVRLQWPDARRLDMANGIIAIGKRCMSARPEDRPGFVEVIEELVNTERIIRAERGAGAGGDGQGGGAVGGGAAHRGDSGAGSHEPTAARTTPG</sequence>
<dbReference type="GeneID" id="5715994"/>
<feature type="compositionally biased region" description="Low complexity" evidence="7">
    <location>
        <begin position="170"/>
        <end position="179"/>
    </location>
</feature>
<feature type="region of interest" description="Disordered" evidence="7">
    <location>
        <begin position="574"/>
        <end position="613"/>
    </location>
</feature>
<feature type="domain" description="Protein kinase" evidence="8">
    <location>
        <begin position="219"/>
        <end position="569"/>
    </location>
</feature>
<dbReference type="InterPro" id="IPR051681">
    <property type="entry name" value="Ser/Thr_Kinases-Pseudokinases"/>
</dbReference>
<dbReference type="PANTHER" id="PTHR44329:SF214">
    <property type="entry name" value="PROTEIN KINASE DOMAIN-CONTAINING PROTEIN"/>
    <property type="match status" value="1"/>
</dbReference>
<evidence type="ECO:0000256" key="1">
    <source>
        <dbReference type="ARBA" id="ARBA00022527"/>
    </source>
</evidence>
<dbReference type="EMBL" id="CM008971">
    <property type="protein sequence ID" value="PNW77419.1"/>
    <property type="molecule type" value="Genomic_DNA"/>
</dbReference>
<dbReference type="PROSITE" id="PS00108">
    <property type="entry name" value="PROTEIN_KINASE_ST"/>
    <property type="match status" value="1"/>
</dbReference>
<dbReference type="AlphaFoldDB" id="A0A2K3DA71"/>
<dbReference type="Gene3D" id="3.30.200.20">
    <property type="entry name" value="Phosphorylase Kinase, domain 1"/>
    <property type="match status" value="1"/>
</dbReference>
<dbReference type="PROSITE" id="PS00107">
    <property type="entry name" value="PROTEIN_KINASE_ATP"/>
    <property type="match status" value="1"/>
</dbReference>
<evidence type="ECO:0000313" key="10">
    <source>
        <dbReference type="Proteomes" id="UP000006906"/>
    </source>
</evidence>
<keyword evidence="1" id="KW-0723">Serine/threonine-protein kinase</keyword>
<evidence type="ECO:0000256" key="6">
    <source>
        <dbReference type="PROSITE-ProRule" id="PRU10141"/>
    </source>
</evidence>
<evidence type="ECO:0000256" key="2">
    <source>
        <dbReference type="ARBA" id="ARBA00022679"/>
    </source>
</evidence>